<accession>A0A0F7L7U9</accession>
<sequence length="67" mass="7306">MFSARSYLILEICLSSLWINKTSLSAEMGCTALTPEPTILRAFLSEGVSTAPLAKIRQRPPSVPINI</sequence>
<reference evidence="1" key="1">
    <citation type="journal article" date="2015" name="Front. Microbiol.">
        <title>Combining genomic sequencing methods to explore viral diversity and reveal potential virus-host interactions.</title>
        <authorList>
            <person name="Chow C.E."/>
            <person name="Winget D.M."/>
            <person name="White R.A.III."/>
            <person name="Hallam S.J."/>
            <person name="Suttle C.A."/>
        </authorList>
    </citation>
    <scope>NUCLEOTIDE SEQUENCE</scope>
    <source>
        <strain evidence="1">Oxic1_1</strain>
    </source>
</reference>
<protein>
    <submittedName>
        <fullName evidence="1">Uncharacterized protein</fullName>
    </submittedName>
</protein>
<dbReference type="EMBL" id="KR029596">
    <property type="protein sequence ID" value="AKH47623.1"/>
    <property type="molecule type" value="Genomic_DNA"/>
</dbReference>
<proteinExistence type="predicted"/>
<evidence type="ECO:0000313" key="1">
    <source>
        <dbReference type="EMBL" id="AKH47623.1"/>
    </source>
</evidence>
<name>A0A0F7L7U9_9VIRU</name>
<reference evidence="1" key="2">
    <citation type="submission" date="2015-03" db="EMBL/GenBank/DDBJ databases">
        <authorList>
            <person name="Chow C.-E.T."/>
            <person name="Winget D.M."/>
            <person name="White R.A.III."/>
            <person name="Hallam S.J."/>
            <person name="Suttle C.A."/>
        </authorList>
    </citation>
    <scope>NUCLEOTIDE SEQUENCE</scope>
    <source>
        <strain evidence="1">Oxic1_1</strain>
    </source>
</reference>
<organism evidence="1">
    <name type="scientific">uncultured marine virus</name>
    <dbReference type="NCBI Taxonomy" id="186617"/>
    <lineage>
        <taxon>Viruses</taxon>
        <taxon>environmental samples</taxon>
    </lineage>
</organism>